<name>A0A1W0A895_9STRA</name>
<protein>
    <recommendedName>
        <fullName evidence="2">HTH CENPB-type domain-containing protein</fullName>
    </recommendedName>
</protein>
<dbReference type="InterPro" id="IPR006600">
    <property type="entry name" value="HTH_CenpB_DNA-bd_dom"/>
</dbReference>
<dbReference type="STRING" id="74557.A0A1W0A895"/>
<dbReference type="Pfam" id="PF03221">
    <property type="entry name" value="HTH_Tnp_Tc5"/>
    <property type="match status" value="1"/>
</dbReference>
<accession>A0A1W0A895</accession>
<reference evidence="3 4" key="1">
    <citation type="journal article" date="2014" name="Genome Biol. Evol.">
        <title>The secreted proteins of Achlya hypogyna and Thraustotheca clavata identify the ancestral oomycete secretome and reveal gene acquisitions by horizontal gene transfer.</title>
        <authorList>
            <person name="Misner I."/>
            <person name="Blouin N."/>
            <person name="Leonard G."/>
            <person name="Richards T.A."/>
            <person name="Lane C.E."/>
        </authorList>
    </citation>
    <scope>NUCLEOTIDE SEQUENCE [LARGE SCALE GENOMIC DNA]</scope>
    <source>
        <strain evidence="3 4">ATCC 34112</strain>
    </source>
</reference>
<gene>
    <name evidence="3" type="ORF">THRCLA_20360</name>
</gene>
<dbReference type="GO" id="GO:0003677">
    <property type="term" value="F:DNA binding"/>
    <property type="evidence" value="ECO:0007669"/>
    <property type="project" value="UniProtKB-KW"/>
</dbReference>
<dbReference type="EMBL" id="JNBS01000339">
    <property type="protein sequence ID" value="OQS06496.1"/>
    <property type="molecule type" value="Genomic_DNA"/>
</dbReference>
<evidence type="ECO:0000313" key="4">
    <source>
        <dbReference type="Proteomes" id="UP000243217"/>
    </source>
</evidence>
<evidence type="ECO:0000259" key="2">
    <source>
        <dbReference type="PROSITE" id="PS51253"/>
    </source>
</evidence>
<dbReference type="Proteomes" id="UP000243217">
    <property type="component" value="Unassembled WGS sequence"/>
</dbReference>
<dbReference type="AlphaFoldDB" id="A0A1W0A895"/>
<dbReference type="PROSITE" id="PS51253">
    <property type="entry name" value="HTH_CENPB"/>
    <property type="match status" value="1"/>
</dbReference>
<sequence length="206" mass="22797">MLKEQALQFASDFFSPQAVFKATQSWINGFLKRHHLSYRSRTRQGQCSNKDGESVRDQFASEVLAPAGELGVSVIYNTDQTGVKHEYLHTKTIDLIGASRVWIKSAKAIKELTTAMLLGGSTEKSAQAAANHITQEESEVHRGGLGHIVYSEIEEIHENRMSNVMPTSVLGGRQIFLIAFLNITLETEIIQASYCGMPSQGTLLKK</sequence>
<feature type="domain" description="HTH CENPB-type" evidence="2">
    <location>
        <begin position="1"/>
        <end position="40"/>
    </location>
</feature>
<keyword evidence="4" id="KW-1185">Reference proteome</keyword>
<organism evidence="3 4">
    <name type="scientific">Thraustotheca clavata</name>
    <dbReference type="NCBI Taxonomy" id="74557"/>
    <lineage>
        <taxon>Eukaryota</taxon>
        <taxon>Sar</taxon>
        <taxon>Stramenopiles</taxon>
        <taxon>Oomycota</taxon>
        <taxon>Saprolegniomycetes</taxon>
        <taxon>Saprolegniales</taxon>
        <taxon>Achlyaceae</taxon>
        <taxon>Thraustotheca</taxon>
    </lineage>
</organism>
<comment type="caution">
    <text evidence="3">The sequence shown here is derived from an EMBL/GenBank/DDBJ whole genome shotgun (WGS) entry which is preliminary data.</text>
</comment>
<evidence type="ECO:0000313" key="3">
    <source>
        <dbReference type="EMBL" id="OQS06496.1"/>
    </source>
</evidence>
<dbReference type="OrthoDB" id="77232at2759"/>
<proteinExistence type="predicted"/>
<evidence type="ECO:0000256" key="1">
    <source>
        <dbReference type="ARBA" id="ARBA00023125"/>
    </source>
</evidence>
<keyword evidence="1" id="KW-0238">DNA-binding</keyword>